<organism evidence="1">
    <name type="scientific">Clostridium perfringens</name>
    <dbReference type="NCBI Taxonomy" id="1502"/>
    <lineage>
        <taxon>Bacteria</taxon>
        <taxon>Bacillati</taxon>
        <taxon>Bacillota</taxon>
        <taxon>Clostridia</taxon>
        <taxon>Eubacteriales</taxon>
        <taxon>Clostridiaceae</taxon>
        <taxon>Clostridium</taxon>
    </lineage>
</organism>
<dbReference type="Pfam" id="PF21825">
    <property type="entry name" value="crAss001_48"/>
    <property type="match status" value="1"/>
</dbReference>
<sequence length="87" mass="10261">MKKLNETAKMMVSADYKERFKAEYLQLKIRITGLSNMLKKYKEGTLTFKPNCSYELLHTQLVYMECYLNTLEERAKIEGIELEGEVE</sequence>
<protein>
    <recommendedName>
        <fullName evidence="2">Phage protein</fullName>
    </recommendedName>
</protein>
<name>A0A336Q761_CLOPF</name>
<dbReference type="RefSeq" id="WP_114651064.1">
    <property type="nucleotide sequence ID" value="NZ_CP075931.1"/>
</dbReference>
<comment type="caution">
    <text evidence="1">The sequence shown here is derived from an EMBL/GenBank/DDBJ whole genome shotgun (WGS) entry which is preliminary data.</text>
</comment>
<evidence type="ECO:0008006" key="2">
    <source>
        <dbReference type="Google" id="ProtNLM"/>
    </source>
</evidence>
<accession>A0A336Q761</accession>
<reference evidence="1" key="1">
    <citation type="journal article" date="2018" name="Genome Biol.">
        <title>SKESA: strategic k-mer extension for scrupulous assemblies.</title>
        <authorList>
            <person name="Souvorov A."/>
            <person name="Agarwala R."/>
            <person name="Lipman D.J."/>
        </authorList>
    </citation>
    <scope>NUCLEOTIDE SEQUENCE</scope>
    <source>
        <strain evidence="1">C8</strain>
    </source>
</reference>
<gene>
    <name evidence="1" type="ORF">I9080_002900</name>
</gene>
<evidence type="ECO:0000313" key="1">
    <source>
        <dbReference type="EMBL" id="HAT4309056.1"/>
    </source>
</evidence>
<dbReference type="InterPro" id="IPR054052">
    <property type="entry name" value="Y16Q-like"/>
</dbReference>
<dbReference type="Proteomes" id="UP000859547">
    <property type="component" value="Unassembled WGS sequence"/>
</dbReference>
<proteinExistence type="predicted"/>
<reference evidence="1" key="2">
    <citation type="submission" date="2020-07" db="EMBL/GenBank/DDBJ databases">
        <authorList>
            <consortium name="NCBI Pathogen Detection Project"/>
        </authorList>
    </citation>
    <scope>NUCLEOTIDE SEQUENCE</scope>
    <source>
        <strain evidence="1">C8</strain>
    </source>
</reference>
<dbReference type="EMBL" id="DACTCB010000022">
    <property type="protein sequence ID" value="HAT4309056.1"/>
    <property type="molecule type" value="Genomic_DNA"/>
</dbReference>
<dbReference type="AlphaFoldDB" id="A0A336Q761"/>